<evidence type="ECO:0000256" key="1">
    <source>
        <dbReference type="SAM" id="Coils"/>
    </source>
</evidence>
<name>A0A085LTF8_9BILA</name>
<organism evidence="2 3">
    <name type="scientific">Trichuris suis</name>
    <name type="common">pig whipworm</name>
    <dbReference type="NCBI Taxonomy" id="68888"/>
    <lineage>
        <taxon>Eukaryota</taxon>
        <taxon>Metazoa</taxon>
        <taxon>Ecdysozoa</taxon>
        <taxon>Nematoda</taxon>
        <taxon>Enoplea</taxon>
        <taxon>Dorylaimia</taxon>
        <taxon>Trichinellida</taxon>
        <taxon>Trichuridae</taxon>
        <taxon>Trichuris</taxon>
    </lineage>
</organism>
<keyword evidence="3" id="KW-1185">Reference proteome</keyword>
<dbReference type="Proteomes" id="UP000030764">
    <property type="component" value="Unassembled WGS sequence"/>
</dbReference>
<feature type="non-terminal residue" evidence="2">
    <location>
        <position position="53"/>
    </location>
</feature>
<keyword evidence="1" id="KW-0175">Coiled coil</keyword>
<accession>A0A085LTF8</accession>
<evidence type="ECO:0000313" key="2">
    <source>
        <dbReference type="EMBL" id="KFD48254.1"/>
    </source>
</evidence>
<dbReference type="AlphaFoldDB" id="A0A085LTF8"/>
<feature type="coiled-coil region" evidence="1">
    <location>
        <begin position="15"/>
        <end position="42"/>
    </location>
</feature>
<protein>
    <submittedName>
        <fullName evidence="2">Uncharacterized protein</fullName>
    </submittedName>
</protein>
<dbReference type="EMBL" id="KL363298">
    <property type="protein sequence ID" value="KFD48254.1"/>
    <property type="molecule type" value="Genomic_DNA"/>
</dbReference>
<reference evidence="2 3" key="1">
    <citation type="journal article" date="2014" name="Nat. Genet.">
        <title>Genome and transcriptome of the porcine whipworm Trichuris suis.</title>
        <authorList>
            <person name="Jex A.R."/>
            <person name="Nejsum P."/>
            <person name="Schwarz E.M."/>
            <person name="Hu L."/>
            <person name="Young N.D."/>
            <person name="Hall R.S."/>
            <person name="Korhonen P.K."/>
            <person name="Liao S."/>
            <person name="Thamsborg S."/>
            <person name="Xia J."/>
            <person name="Xu P."/>
            <person name="Wang S."/>
            <person name="Scheerlinck J.P."/>
            <person name="Hofmann A."/>
            <person name="Sternberg P.W."/>
            <person name="Wang J."/>
            <person name="Gasser R.B."/>
        </authorList>
    </citation>
    <scope>NUCLEOTIDE SEQUENCE [LARGE SCALE GENOMIC DNA]</scope>
    <source>
        <strain evidence="2">DCEP-RM93M</strain>
    </source>
</reference>
<evidence type="ECO:0000313" key="3">
    <source>
        <dbReference type="Proteomes" id="UP000030764"/>
    </source>
</evidence>
<proteinExistence type="predicted"/>
<sequence length="53" mass="6198">MCLTVRQYDSWASLADELQNHKMNVEEELKRKKENTSTLTNDSCMYACHSMRG</sequence>
<gene>
    <name evidence="2" type="ORF">M513_10831</name>
</gene>